<dbReference type="SUPFAM" id="SSF55347">
    <property type="entry name" value="Glyceraldehyde-3-phosphate dehydrogenase-like, C-terminal domain"/>
    <property type="match status" value="1"/>
</dbReference>
<accession>A0A542DZV1</accession>
<protein>
    <submittedName>
        <fullName evidence="7">Putative dehydrogenase</fullName>
    </submittedName>
</protein>
<proteinExistence type="inferred from homology"/>
<evidence type="ECO:0000313" key="7">
    <source>
        <dbReference type="EMBL" id="TQJ08615.1"/>
    </source>
</evidence>
<dbReference type="Proteomes" id="UP000317893">
    <property type="component" value="Unassembled WGS sequence"/>
</dbReference>
<dbReference type="GO" id="GO:0016491">
    <property type="term" value="F:oxidoreductase activity"/>
    <property type="evidence" value="ECO:0007669"/>
    <property type="project" value="UniProtKB-KW"/>
</dbReference>
<evidence type="ECO:0000259" key="5">
    <source>
        <dbReference type="Pfam" id="PF01408"/>
    </source>
</evidence>
<keyword evidence="8" id="KW-1185">Reference proteome</keyword>
<dbReference type="PANTHER" id="PTHR22604:SF105">
    <property type="entry name" value="TRANS-1,2-DIHYDROBENZENE-1,2-DIOL DEHYDROGENASE"/>
    <property type="match status" value="1"/>
</dbReference>
<evidence type="ECO:0000256" key="2">
    <source>
        <dbReference type="ARBA" id="ARBA00023002"/>
    </source>
</evidence>
<dbReference type="Gene3D" id="3.40.50.720">
    <property type="entry name" value="NAD(P)-binding Rossmann-like Domain"/>
    <property type="match status" value="1"/>
</dbReference>
<dbReference type="AlphaFoldDB" id="A0A542DZV1"/>
<dbReference type="InterPro" id="IPR055170">
    <property type="entry name" value="GFO_IDH_MocA-like_dom"/>
</dbReference>
<dbReference type="Pfam" id="PF01408">
    <property type="entry name" value="GFO_IDH_MocA"/>
    <property type="match status" value="1"/>
</dbReference>
<name>A0A542DZV1_9MICO</name>
<dbReference type="RefSeq" id="WP_246061126.1">
    <property type="nucleotide sequence ID" value="NZ_BAAAPR010000004.1"/>
</dbReference>
<evidence type="ECO:0000256" key="4">
    <source>
        <dbReference type="SAM" id="MobiDB-lite"/>
    </source>
</evidence>
<gene>
    <name evidence="7" type="ORF">FB458_1706</name>
</gene>
<dbReference type="InterPro" id="IPR036291">
    <property type="entry name" value="NAD(P)-bd_dom_sf"/>
</dbReference>
<comment type="caution">
    <text evidence="7">The sequence shown here is derived from an EMBL/GenBank/DDBJ whole genome shotgun (WGS) entry which is preliminary data.</text>
</comment>
<dbReference type="GO" id="GO:0000166">
    <property type="term" value="F:nucleotide binding"/>
    <property type="evidence" value="ECO:0007669"/>
    <property type="project" value="InterPro"/>
</dbReference>
<evidence type="ECO:0000256" key="1">
    <source>
        <dbReference type="ARBA" id="ARBA00010928"/>
    </source>
</evidence>
<dbReference type="EMBL" id="VFMN01000001">
    <property type="protein sequence ID" value="TQJ08615.1"/>
    <property type="molecule type" value="Genomic_DNA"/>
</dbReference>
<feature type="region of interest" description="Disordered" evidence="4">
    <location>
        <begin position="1"/>
        <end position="24"/>
    </location>
</feature>
<dbReference type="InterPro" id="IPR000683">
    <property type="entry name" value="Gfo/Idh/MocA-like_OxRdtase_N"/>
</dbReference>
<dbReference type="SUPFAM" id="SSF51735">
    <property type="entry name" value="NAD(P)-binding Rossmann-fold domains"/>
    <property type="match status" value="1"/>
</dbReference>
<keyword evidence="2" id="KW-0560">Oxidoreductase</keyword>
<feature type="domain" description="Gfo/Idh/MocA-like oxidoreductase N-terminal" evidence="5">
    <location>
        <begin position="31"/>
        <end position="146"/>
    </location>
</feature>
<dbReference type="InterPro" id="IPR050984">
    <property type="entry name" value="Gfo/Idh/MocA_domain"/>
</dbReference>
<organism evidence="7 8">
    <name type="scientific">Lapillicoccus jejuensis</name>
    <dbReference type="NCBI Taxonomy" id="402171"/>
    <lineage>
        <taxon>Bacteria</taxon>
        <taxon>Bacillati</taxon>
        <taxon>Actinomycetota</taxon>
        <taxon>Actinomycetes</taxon>
        <taxon>Micrococcales</taxon>
        <taxon>Intrasporangiaceae</taxon>
        <taxon>Lapillicoccus</taxon>
    </lineage>
</organism>
<dbReference type="Gene3D" id="3.30.360.10">
    <property type="entry name" value="Dihydrodipicolinate Reductase, domain 2"/>
    <property type="match status" value="1"/>
</dbReference>
<sequence>MTDQPDLPATPALPGADGSDLVPDPMAAPPLRWGILGPGGIAHKLADAVQELTAGSVVAVGSRSAERAADFAARHGVARSYGSYEELVADDEVEAVYVASPHSAHRDHAVLALEAGKHVLVEKALARNGAEVEEIFAAAERNDRFAMEAMWTRHLPHVAWVRRLVASGQIGEVVTLTADHGQALDLAADHRLKNPDLAGGALLDLGVYPVSFALDLLGTPASVQATGRLTETGVDGQVGLVLGHRDRVVALVGTTLWTKTPTTAVVSGTRGSIEIDGDFYQAGATVRVRAADRGRTVLAEWRAEVANGFQYEVAEVARCVAEGRRESERMTWDGSRAVMAVLDEARRQVGVVYPGE</sequence>
<dbReference type="PANTHER" id="PTHR22604">
    <property type="entry name" value="OXIDOREDUCTASES"/>
    <property type="match status" value="1"/>
</dbReference>
<evidence type="ECO:0000256" key="3">
    <source>
        <dbReference type="ARBA" id="ARBA00023027"/>
    </source>
</evidence>
<feature type="domain" description="GFO/IDH/MocA-like oxidoreductase" evidence="6">
    <location>
        <begin position="160"/>
        <end position="274"/>
    </location>
</feature>
<dbReference type="Pfam" id="PF22725">
    <property type="entry name" value="GFO_IDH_MocA_C3"/>
    <property type="match status" value="1"/>
</dbReference>
<comment type="similarity">
    <text evidence="1">Belongs to the Gfo/Idh/MocA family.</text>
</comment>
<evidence type="ECO:0000259" key="6">
    <source>
        <dbReference type="Pfam" id="PF22725"/>
    </source>
</evidence>
<evidence type="ECO:0000313" key="8">
    <source>
        <dbReference type="Proteomes" id="UP000317893"/>
    </source>
</evidence>
<reference evidence="7 8" key="1">
    <citation type="submission" date="2019-06" db="EMBL/GenBank/DDBJ databases">
        <title>Sequencing the genomes of 1000 actinobacteria strains.</title>
        <authorList>
            <person name="Klenk H.-P."/>
        </authorList>
    </citation>
    <scope>NUCLEOTIDE SEQUENCE [LARGE SCALE GENOMIC DNA]</scope>
    <source>
        <strain evidence="7 8">DSM 18607</strain>
    </source>
</reference>
<keyword evidence="3" id="KW-0520">NAD</keyword>